<dbReference type="SUPFAM" id="SSF55781">
    <property type="entry name" value="GAF domain-like"/>
    <property type="match status" value="1"/>
</dbReference>
<sequence length="337" mass="36718">MTPAHGSFQKGPRYLLGIRVAALLEMVTLLAVALLVDTFLFDGNRFAEIRPHPFWAAVLLAATQYGTKEGLAAAVLSTAGLLAGALPEQGFGEDLYAWLLRISGTPVLWFIAAVVLGEIRDGHHRKSDMLKEELVDTLEQTRTIAEAYERLARTASELEVRVAGQVRTVHAMYTAARAIERQDTREILIGVATLVRSVLGPLKFSLFLLNGQRLELAATEGWSNQDRFTREFDTASPLFRAIVDGRQTLTAITPAHEAILQGEGMLAGPLVSQETGKVVGMLKLEEIAFAELNPSNVQNFSIVCDWIGTAYDSALRFEQLQAESLDGSSPTKVALGV</sequence>
<dbReference type="InterPro" id="IPR003018">
    <property type="entry name" value="GAF"/>
</dbReference>
<evidence type="ECO:0000313" key="4">
    <source>
        <dbReference type="Proteomes" id="UP000295096"/>
    </source>
</evidence>
<organism evidence="3 4">
    <name type="scientific">Dankookia rubra</name>
    <dbReference type="NCBI Taxonomy" id="1442381"/>
    <lineage>
        <taxon>Bacteria</taxon>
        <taxon>Pseudomonadati</taxon>
        <taxon>Pseudomonadota</taxon>
        <taxon>Alphaproteobacteria</taxon>
        <taxon>Acetobacterales</taxon>
        <taxon>Roseomonadaceae</taxon>
        <taxon>Dankookia</taxon>
    </lineage>
</organism>
<evidence type="ECO:0000259" key="2">
    <source>
        <dbReference type="Pfam" id="PF13492"/>
    </source>
</evidence>
<proteinExistence type="predicted"/>
<feature type="transmembrane region" description="Helical" evidence="1">
    <location>
        <begin position="95"/>
        <end position="116"/>
    </location>
</feature>
<reference evidence="3 4" key="1">
    <citation type="journal article" date="2016" name="J. Microbiol.">
        <title>Dankookia rubra gen. nov., sp. nov., an alphaproteobacterium isolated from sediment of a shallow stream.</title>
        <authorList>
            <person name="Kim W.H."/>
            <person name="Kim D.H."/>
            <person name="Kang K."/>
            <person name="Ahn T.Y."/>
        </authorList>
    </citation>
    <scope>NUCLEOTIDE SEQUENCE [LARGE SCALE GENOMIC DNA]</scope>
    <source>
        <strain evidence="3 4">JCM30602</strain>
    </source>
</reference>
<dbReference type="AlphaFoldDB" id="A0A4R5Q724"/>
<dbReference type="OrthoDB" id="7466307at2"/>
<name>A0A4R5Q724_9PROT</name>
<feature type="transmembrane region" description="Helical" evidence="1">
    <location>
        <begin position="20"/>
        <end position="41"/>
    </location>
</feature>
<feature type="domain" description="GAF" evidence="2">
    <location>
        <begin position="186"/>
        <end position="310"/>
    </location>
</feature>
<keyword evidence="1" id="KW-0472">Membrane</keyword>
<dbReference type="RefSeq" id="WP_133292495.1">
    <property type="nucleotide sequence ID" value="NZ_SMSJ01000102.1"/>
</dbReference>
<accession>A0A4R5Q724</accession>
<dbReference type="EMBL" id="SMSJ01000102">
    <property type="protein sequence ID" value="TDH58682.1"/>
    <property type="molecule type" value="Genomic_DNA"/>
</dbReference>
<keyword evidence="1" id="KW-0812">Transmembrane</keyword>
<protein>
    <recommendedName>
        <fullName evidence="2">GAF domain-containing protein</fullName>
    </recommendedName>
</protein>
<keyword evidence="1" id="KW-1133">Transmembrane helix</keyword>
<evidence type="ECO:0000256" key="1">
    <source>
        <dbReference type="SAM" id="Phobius"/>
    </source>
</evidence>
<keyword evidence="4" id="KW-1185">Reference proteome</keyword>
<dbReference type="Pfam" id="PF13492">
    <property type="entry name" value="GAF_3"/>
    <property type="match status" value="1"/>
</dbReference>
<dbReference type="Proteomes" id="UP000295096">
    <property type="component" value="Unassembled WGS sequence"/>
</dbReference>
<evidence type="ECO:0000313" key="3">
    <source>
        <dbReference type="EMBL" id="TDH58682.1"/>
    </source>
</evidence>
<comment type="caution">
    <text evidence="3">The sequence shown here is derived from an EMBL/GenBank/DDBJ whole genome shotgun (WGS) entry which is preliminary data.</text>
</comment>
<gene>
    <name evidence="3" type="ORF">E2C06_31290</name>
</gene>
<dbReference type="InterPro" id="IPR029016">
    <property type="entry name" value="GAF-like_dom_sf"/>
</dbReference>
<dbReference type="Gene3D" id="3.30.450.40">
    <property type="match status" value="1"/>
</dbReference>